<dbReference type="Gene3D" id="3.30.300.30">
    <property type="match status" value="1"/>
</dbReference>
<dbReference type="GO" id="GO:0044550">
    <property type="term" value="P:secondary metabolite biosynthetic process"/>
    <property type="evidence" value="ECO:0007669"/>
    <property type="project" value="TreeGrafter"/>
</dbReference>
<keyword evidence="2" id="KW-0597">Phosphoprotein</keyword>
<dbReference type="InterPro" id="IPR009081">
    <property type="entry name" value="PP-bd_ACP"/>
</dbReference>
<dbReference type="InterPro" id="IPR001242">
    <property type="entry name" value="Condensation_dom"/>
</dbReference>
<dbReference type="InterPro" id="IPR023213">
    <property type="entry name" value="CAT-like_dom_sf"/>
</dbReference>
<name>A0A8H5G403_9AGAR</name>
<dbReference type="Gene3D" id="3.30.559.10">
    <property type="entry name" value="Chloramphenicol acetyltransferase-like domain"/>
    <property type="match status" value="3"/>
</dbReference>
<organism evidence="6 7">
    <name type="scientific">Leucocoprinus leucothites</name>
    <dbReference type="NCBI Taxonomy" id="201217"/>
    <lineage>
        <taxon>Eukaryota</taxon>
        <taxon>Fungi</taxon>
        <taxon>Dikarya</taxon>
        <taxon>Basidiomycota</taxon>
        <taxon>Agaricomycotina</taxon>
        <taxon>Agaricomycetes</taxon>
        <taxon>Agaricomycetidae</taxon>
        <taxon>Agaricales</taxon>
        <taxon>Agaricineae</taxon>
        <taxon>Agaricaceae</taxon>
        <taxon>Leucocoprinus</taxon>
    </lineage>
</organism>
<proteinExistence type="predicted"/>
<dbReference type="InterPro" id="IPR010071">
    <property type="entry name" value="AA_adenyl_dom"/>
</dbReference>
<feature type="domain" description="Carrier" evidence="5">
    <location>
        <begin position="1882"/>
        <end position="1958"/>
    </location>
</feature>
<feature type="domain" description="Carrier" evidence="5">
    <location>
        <begin position="1327"/>
        <end position="1400"/>
    </location>
</feature>
<dbReference type="Proteomes" id="UP000559027">
    <property type="component" value="Unassembled WGS sequence"/>
</dbReference>
<dbReference type="Gene3D" id="3.40.50.12780">
    <property type="entry name" value="N-terminal domain of ligase-like"/>
    <property type="match status" value="1"/>
</dbReference>
<evidence type="ECO:0000256" key="4">
    <source>
        <dbReference type="ARBA" id="ARBA00023268"/>
    </source>
</evidence>
<dbReference type="EMBL" id="JAACJO010000005">
    <property type="protein sequence ID" value="KAF5357820.1"/>
    <property type="molecule type" value="Genomic_DNA"/>
</dbReference>
<evidence type="ECO:0000256" key="1">
    <source>
        <dbReference type="ARBA" id="ARBA00022450"/>
    </source>
</evidence>
<evidence type="ECO:0000313" key="7">
    <source>
        <dbReference type="Proteomes" id="UP000559027"/>
    </source>
</evidence>
<protein>
    <recommendedName>
        <fullName evidence="5">Carrier domain-containing protein</fullName>
    </recommendedName>
</protein>
<dbReference type="GO" id="GO:0031177">
    <property type="term" value="F:phosphopantetheine binding"/>
    <property type="evidence" value="ECO:0007669"/>
    <property type="project" value="InterPro"/>
</dbReference>
<sequence>MASSSANNGLKDYAWITWPDLAADRLPSVEVDVRTVPLSVKIPESAQPFYLVLGVTARVLAAYCGVSDVLVAVYLAKVQHPVYVRIQWDSQTSWAAIVLNIREQLQCTDIVLDTNQIRDTLGLGEEQAPALFTWADRLDSPSEGDHISFSFNPTTSYFTIRASKKYLHPSISQQIVSQVEWLLGCASRQLASTAADLSAIPSHLASITIGKPVEEIENVYPHAPVVRLATDYLKLRAQDAPLSTAVQWYPSLSSEGETLLLCDTITYADLDQKANKFARWLLEQGLEKEDRVAVCMNRDVLFHVAMMGIMRSGGCYVPIDPELPEERKSYIARDSNAKFVLTTEELSPSHLFGKATSYLDTPQFLASIEAQDGTDVDFSSPGDLSYMLYTSGTTGNPKGCLLTQYGLASAIFSLSYWASKAKMPDLSKGRYLSIASIAFDVHIAEIFVPLVLRMPILSAPRSHLLENLPFYVRSLNVTHLGLVPSLIEATMNAVQQDGDNMTLRYIASGGEKISDAILDKWTDHPQTILANFYGPSEATIGCCASIMSPNTPRANIGRPFVNVSAYVVDADMNILLRGGVGELVVEGPLVGRGYHGRPDIAQKVFKAWPDEKSWAYRTGDLVRMMPDSTIEILGRIDTQIKIRGVRIESEGISAIVRKALPPNPTFTLDAVTVLAKHPSIGAQQLVTFFAWDPSVSVLVRKSKRPQPAAPPPGCLKSIREVCEAELASYMRPSHMVPLSWLPLSSNGKVDEKALISLFVGLDIQSLSLMGSGDLEVEAIKPLTATERAVWEVLQRHILLETAHVHAEINVFEFGLDSMGVIKLAAALKERFGRRLHASDIMKTPTLRGIAVLLEATSASSTPTGELPPDFFPSSATVFQAYPREIVESVFPPFAIQEGVLSRSTSDDTLYVQNVILHCLPDVSLPKLKVAWNVVMVKHSILRTVFHFGKVLSQVVLKPEFCSLSWQEKEANEASTEGFLQWFHTNEATSIAQLLNRNSHSRPPFDCTVYHTPFGRVLVFSIHHAIYDGTSLPLILEAVERAYDGLSPRSTPETTDIIGHITSLDQDKAQSFWTSHFDGFDWPELVDARHVSPPKSASCKVPLRTKLSSLKSLIAQQRVTLQSLFTAAFAILLSSTLFEKPDIVFGVIRSGRLLPLDHVNTSLCPLITVVPLRVCVDAPNLLQIVQNHISETVEYEHIPLGKVQRWARPGEPLFETIFSVSVKEDQPSHIWNVIESDPPKADYLLSTEIVISPSQDTVLLQAAWLTDIIDTATIMSVFEKFESTVLSIASGDPQAPLGGSIRTRIQDMSISPVASRTNDEDMSCFPESSLAEKLRPVIAEFLGVGQAILGNSTSFISLGLDSIKSVGLARELQRQGYIVSPVEVMKFSTLRRLTTALTSARLSTAPQDNKVDIIYNNILGQLRGSLDSQALAMGVDDSVSIYPTTSLQAGMLSQTIGSGGKLYVHAFPLILAPNIDLDRLRSSWHTAVEQISILRTSFHFHDDLGIWFQVVHSLNTLDWSDVKCISSTDMEERLESFIQESKLEGEPDFRKPPLRVRLFRSAFPDAGRHRLVFVLHHALYDGVSIGKFLDLVESIYQGTTFAKPVQFSELIPQFVFQENSGTDFWVQKLKGYSHVPLPCFQGVTLACTPSIASRNVPLDPVKLDAVLGHANATIQCLAQAAWAKLMLSITNTSDVVFGHIVSGRSLANASDAFGPVVNTIPCRVQIKGIRNIDLLQAIQRDNADALVWQQASLRSIQRQLRLDSLWDNIFSFQPLEQSTERNKLWEFHRIEGVEIYTQYVLSAEFHQTQNGFHIKCAARPEFSQSNSLNNLLEELQVILENMLDGPNELAFRNARFNVGVPNTADQLIVTDCPLEFQASSDELEVDELYGLLRKLISSLSKVPIPAIKKKTPLASLGIDSITAIQISNKARQAGIWIPTTQIIGCRDFADLVHKARIQLPKSSALAAPQRLPGLSPSETTGIVTRFGPNSSLERILPMSPGQKFLVAAWQGMEARKYQHVFMFLLPQDVDRARLSVAWTLLLQRHPLLRSTFASAPNSGEPRLVIFKSEVAPSTWSEEVIADETFYQSLAVKAQNLAESPIPSRLPQARAILCYSRKRSSLLFHLHHFQYDAWSLPILGNELAAIYKSQSVIPSNGLITYLTYTTLTREQRVIQDRYWDSVIPARFQPNLFPSLLAARHSENGRTIHIVKNAIEGVLLCEKRAAELQRSFYAILMACWAQLQSKYTGVDDICFGIWQNGRTGSVENIDRLAVPCVNVLPMFVKGAQEAVPLVAERIQTTLNQQTGIIEQTDFSRCNTLRGIDEPLTNVFLNVFRSTPRGQPGGLLEPVNLPFGFPDITTRDSLPTLDHLPITNLIKDDLSIDIIVMPECDAICVALDASTDVLSDSQAAGIVEEYSKLVKQTLGVA</sequence>
<dbReference type="InterPro" id="IPR006162">
    <property type="entry name" value="Ppantetheine_attach_site"/>
</dbReference>
<keyword evidence="1" id="KW-0596">Phosphopantetheine</keyword>
<dbReference type="GO" id="GO:0005737">
    <property type="term" value="C:cytoplasm"/>
    <property type="evidence" value="ECO:0007669"/>
    <property type="project" value="TreeGrafter"/>
</dbReference>
<dbReference type="PROSITE" id="PS00455">
    <property type="entry name" value="AMP_BINDING"/>
    <property type="match status" value="1"/>
</dbReference>
<keyword evidence="3" id="KW-0436">Ligase</keyword>
<dbReference type="GO" id="GO:0016874">
    <property type="term" value="F:ligase activity"/>
    <property type="evidence" value="ECO:0007669"/>
    <property type="project" value="UniProtKB-KW"/>
</dbReference>
<dbReference type="InterPro" id="IPR042099">
    <property type="entry name" value="ANL_N_sf"/>
</dbReference>
<dbReference type="SMART" id="SM00823">
    <property type="entry name" value="PKS_PP"/>
    <property type="match status" value="3"/>
</dbReference>
<keyword evidence="7" id="KW-1185">Reference proteome</keyword>
<dbReference type="SUPFAM" id="SSF47336">
    <property type="entry name" value="ACP-like"/>
    <property type="match status" value="3"/>
</dbReference>
<dbReference type="FunFam" id="3.40.50.980:FF:000001">
    <property type="entry name" value="Non-ribosomal peptide synthetase"/>
    <property type="match status" value="1"/>
</dbReference>
<dbReference type="InterPro" id="IPR020806">
    <property type="entry name" value="PKS_PP-bd"/>
</dbReference>
<dbReference type="Pfam" id="PF00668">
    <property type="entry name" value="Condensation"/>
    <property type="match status" value="3"/>
</dbReference>
<dbReference type="SUPFAM" id="SSF56801">
    <property type="entry name" value="Acetyl-CoA synthetase-like"/>
    <property type="match status" value="1"/>
</dbReference>
<dbReference type="CDD" id="cd19542">
    <property type="entry name" value="CT_NRPS-like"/>
    <property type="match status" value="1"/>
</dbReference>
<dbReference type="CDD" id="cd05930">
    <property type="entry name" value="A_NRPS"/>
    <property type="match status" value="1"/>
</dbReference>
<dbReference type="InterPro" id="IPR020845">
    <property type="entry name" value="AMP-binding_CS"/>
</dbReference>
<dbReference type="OrthoDB" id="416786at2759"/>
<dbReference type="InterPro" id="IPR000873">
    <property type="entry name" value="AMP-dep_synth/lig_dom"/>
</dbReference>
<evidence type="ECO:0000256" key="2">
    <source>
        <dbReference type="ARBA" id="ARBA00022553"/>
    </source>
</evidence>
<keyword evidence="4" id="KW-0511">Multifunctional enzyme</keyword>
<accession>A0A8H5G403</accession>
<feature type="domain" description="Carrier" evidence="5">
    <location>
        <begin position="780"/>
        <end position="857"/>
    </location>
</feature>
<dbReference type="PROSITE" id="PS50075">
    <property type="entry name" value="CARRIER"/>
    <property type="match status" value="3"/>
</dbReference>
<dbReference type="InterPro" id="IPR045851">
    <property type="entry name" value="AMP-bd_C_sf"/>
</dbReference>
<gene>
    <name evidence="6" type="ORF">D9756_001510</name>
</gene>
<dbReference type="Gene3D" id="3.30.559.30">
    <property type="entry name" value="Nonribosomal peptide synthetase, condensation domain"/>
    <property type="match status" value="3"/>
</dbReference>
<dbReference type="PANTHER" id="PTHR45527:SF1">
    <property type="entry name" value="FATTY ACID SYNTHASE"/>
    <property type="match status" value="1"/>
</dbReference>
<dbReference type="Pfam" id="PF00550">
    <property type="entry name" value="PP-binding"/>
    <property type="match status" value="3"/>
</dbReference>
<dbReference type="Gene3D" id="1.10.1200.10">
    <property type="entry name" value="ACP-like"/>
    <property type="match status" value="3"/>
</dbReference>
<dbReference type="NCBIfam" id="TIGR01733">
    <property type="entry name" value="AA-adenyl-dom"/>
    <property type="match status" value="1"/>
</dbReference>
<dbReference type="SUPFAM" id="SSF52777">
    <property type="entry name" value="CoA-dependent acyltransferases"/>
    <property type="match status" value="6"/>
</dbReference>
<dbReference type="PANTHER" id="PTHR45527">
    <property type="entry name" value="NONRIBOSOMAL PEPTIDE SYNTHETASE"/>
    <property type="match status" value="1"/>
</dbReference>
<evidence type="ECO:0000259" key="5">
    <source>
        <dbReference type="PROSITE" id="PS50075"/>
    </source>
</evidence>
<comment type="caution">
    <text evidence="6">The sequence shown here is derived from an EMBL/GenBank/DDBJ whole genome shotgun (WGS) entry which is preliminary data.</text>
</comment>
<dbReference type="InterPro" id="IPR036736">
    <property type="entry name" value="ACP-like_sf"/>
</dbReference>
<dbReference type="Pfam" id="PF00501">
    <property type="entry name" value="AMP-binding"/>
    <property type="match status" value="1"/>
</dbReference>
<dbReference type="PROSITE" id="PS00012">
    <property type="entry name" value="PHOSPHOPANTETHEINE"/>
    <property type="match status" value="3"/>
</dbReference>
<evidence type="ECO:0000313" key="6">
    <source>
        <dbReference type="EMBL" id="KAF5357820.1"/>
    </source>
</evidence>
<dbReference type="GO" id="GO:0043041">
    <property type="term" value="P:amino acid activation for nonribosomal peptide biosynthetic process"/>
    <property type="evidence" value="ECO:0007669"/>
    <property type="project" value="TreeGrafter"/>
</dbReference>
<evidence type="ECO:0000256" key="3">
    <source>
        <dbReference type="ARBA" id="ARBA00022598"/>
    </source>
</evidence>
<reference evidence="6 7" key="1">
    <citation type="journal article" date="2020" name="ISME J.">
        <title>Uncovering the hidden diversity of litter-decomposition mechanisms in mushroom-forming fungi.</title>
        <authorList>
            <person name="Floudas D."/>
            <person name="Bentzer J."/>
            <person name="Ahren D."/>
            <person name="Johansson T."/>
            <person name="Persson P."/>
            <person name="Tunlid A."/>
        </authorList>
    </citation>
    <scope>NUCLEOTIDE SEQUENCE [LARGE SCALE GENOMIC DNA]</scope>
    <source>
        <strain evidence="6 7">CBS 146.42</strain>
    </source>
</reference>